<evidence type="ECO:0000313" key="3">
    <source>
        <dbReference type="Proteomes" id="UP000590460"/>
    </source>
</evidence>
<accession>A0A846ZDN0</accession>
<dbReference type="PANTHER" id="PTHR11559">
    <property type="entry name" value="CARBOXYLESTERASE"/>
    <property type="match status" value="1"/>
</dbReference>
<sequence>MTDELVVQVAQGQLLGIKEGQTQVFYDIPYGQFAERFKYAAAPSSWAGTRLATKPGPIFNQDINRLAPVMGSKKEEKNQSEDAFRLNVWTTGAQTKKPVLFWIHGGGFLTGGGALPWYNGQRLAENGEIVVVTVNYRLGALGHLYQPGVADDNLALHDLLMALTWVKDNIAAFGGDPDQITVAGQSVGAWYTLALFASPLASDMIHRIGLLSFPGAAEPLTTAKAALLTEILCAQLGIADPAELRQVPVEKIVTAQGAVALEMQKRTGDPVPTGFYPYIDGHMITGSIMQGAIARANAGTQLFTGTTSNETTAFFQQPAMKAQANYLDMVQKTTADIFQAPTQSLAMGFVAQQAPSYLYEMVFAAKDPMILACHCIELPFIFNNFAEWDNAPMLAGLDTDKAYPLAEQMQAYFTNFVATGNPNATNQQAWPRLTTKQPEKIIFNQTLTVEALKSDDVEK</sequence>
<dbReference type="AlphaFoldDB" id="A0A846ZDN0"/>
<dbReference type="InterPro" id="IPR050309">
    <property type="entry name" value="Type-B_Carboxylest/Lipase"/>
</dbReference>
<proteinExistence type="predicted"/>
<feature type="domain" description="Carboxylesterase type B" evidence="1">
    <location>
        <begin position="323"/>
        <end position="445"/>
    </location>
</feature>
<dbReference type="InterPro" id="IPR029058">
    <property type="entry name" value="AB_hydrolase_fold"/>
</dbReference>
<evidence type="ECO:0000313" key="2">
    <source>
        <dbReference type="EMBL" id="NKZ19138.1"/>
    </source>
</evidence>
<evidence type="ECO:0000259" key="1">
    <source>
        <dbReference type="Pfam" id="PF00135"/>
    </source>
</evidence>
<comment type="caution">
    <text evidence="2">The sequence shown here is derived from an EMBL/GenBank/DDBJ whole genome shotgun (WGS) entry which is preliminary data.</text>
</comment>
<dbReference type="Proteomes" id="UP000590460">
    <property type="component" value="Unassembled WGS sequence"/>
</dbReference>
<dbReference type="RefSeq" id="WP_168677805.1">
    <property type="nucleotide sequence ID" value="NZ_BPKV01000016.1"/>
</dbReference>
<dbReference type="Pfam" id="PF00135">
    <property type="entry name" value="COesterase"/>
    <property type="match status" value="2"/>
</dbReference>
<feature type="domain" description="Carboxylesterase type B" evidence="1">
    <location>
        <begin position="4"/>
        <end position="317"/>
    </location>
</feature>
<dbReference type="EMBL" id="JAAXPO010000011">
    <property type="protein sequence ID" value="NKZ19138.1"/>
    <property type="molecule type" value="Genomic_DNA"/>
</dbReference>
<dbReference type="Gene3D" id="3.40.50.1820">
    <property type="entry name" value="alpha/beta hydrolase"/>
    <property type="match status" value="1"/>
</dbReference>
<gene>
    <name evidence="2" type="ORF">HF966_08125</name>
</gene>
<dbReference type="InterPro" id="IPR002018">
    <property type="entry name" value="CarbesteraseB"/>
</dbReference>
<reference evidence="2 3" key="1">
    <citation type="submission" date="2020-04" db="EMBL/GenBank/DDBJ databases">
        <title>MicrobeNet Type strains.</title>
        <authorList>
            <person name="Nicholson A.C."/>
        </authorList>
    </citation>
    <scope>NUCLEOTIDE SEQUENCE [LARGE SCALE GENOMIC DNA]</scope>
    <source>
        <strain evidence="2 3">CCUG 54536</strain>
    </source>
</reference>
<organism evidence="2 3">
    <name type="scientific">Leuconostoc holzapfelii</name>
    <dbReference type="NCBI Taxonomy" id="434464"/>
    <lineage>
        <taxon>Bacteria</taxon>
        <taxon>Bacillati</taxon>
        <taxon>Bacillota</taxon>
        <taxon>Bacilli</taxon>
        <taxon>Lactobacillales</taxon>
        <taxon>Lactobacillaceae</taxon>
        <taxon>Leuconostoc</taxon>
    </lineage>
</organism>
<dbReference type="SUPFAM" id="SSF53474">
    <property type="entry name" value="alpha/beta-Hydrolases"/>
    <property type="match status" value="1"/>
</dbReference>
<name>A0A846ZDN0_9LACO</name>
<protein>
    <submittedName>
        <fullName evidence="2">Carboxylesterase/lipase family protein</fullName>
    </submittedName>
</protein>